<dbReference type="Proteomes" id="UP000631034">
    <property type="component" value="Unassembled WGS sequence"/>
</dbReference>
<feature type="compositionally biased region" description="Basic and acidic residues" evidence="1">
    <location>
        <begin position="1"/>
        <end position="11"/>
    </location>
</feature>
<dbReference type="InterPro" id="IPR005546">
    <property type="entry name" value="Autotransporte_beta"/>
</dbReference>
<sequence>MRADGGSEHRGAPVPPAGDLKGGEAWVTGDVLQDGDTLTVTGGKAGAFTASSGGTLSVGAGGEARWSGSFAGVDPNGGMGSVTLAGGEGSSGWSVADGRVGGAGASGGAATVTLNGPLVLASGKTLTIQSGKGGDGGALPNGRGGDGGDVTAVFSGTVSTALGTRVEIGPGGQGGRGGQGAGSTGGSAGTVTVSFLEDVVVKGQYRSTAVAGGEGGVGDGGSGGRSVVTFAKKLVVLGGADGTLTLSGAAGGDASGRGRGGDGTAKHEIFGEVEVGYANGMPPGEYAAGDFFIETAGGGSVLAGSGRGAGTGTGGNASTITVDAGRISVYGNLVAAMNSTGDGATGGSGSDTDSGGRGGRSTDVILRVEDTLEVRQATLSDGSPVYYSGRFVLQAGHGGASGLAGKGGEGGGVFLSVGGRTLIGGDAEIVAGGGGFLSLDRDARETREGGAGGDVRVVYGASRLTGVTDVCLSSGTTLDHQYRVIGGIGSLVNSAGVGGRGGNVEEIYHGAAVYAGGASFASGSGGEAWGEGGPARGGDGGDVRVSYASDITFGNVLRIGIRAQGGSVATGGDAGDSGAIQVTVGRDLVSASGGLEINPASGGGILSGFETAGRAGNGRGATLSVARDVRVGGDHSLVTGYAGNSRAANHQLDPRIPTGAVVAGVGGDLEVSVGGTYQAGRQLVIRGGDGGHANEKVAGARAGNARIAVGTLDVAGEGLFIGGRAGSASINFTGGNGGSVTVDVSRGSAYFGQGLSLRGGGQTRATGDRPLDNGSGGDVTLAVRGGHVHVADHLRIYGGNGHKFATGRGSVSRLTADTLTVTNMDTHSGRISGTWSDFDDAGFAAPHAGEARVEVSVLRTGGGSGSVLNIDRAHGSVFVTATTLFAANEDLTLKLNERPVTGTTLPGGAYRVAFTHLGMSGGRTLSLASATGSPGWTWQAGGHLYAGNAVQNGVNTPNRLDVTRTDRELGEVAVPLSASGRTVVFDVANLAHVPNEGLVPQILSVNAGSKDGSGLAISDTTKVNILGADNVRLGQAVNLVNTAAGSTFTGHNGAGTIGDTWGNVADATYSLGIVTAADKKNYLQATITGFEIRKDWVIDNDRDLTTTTTADANDVRRLSLPGTLTIVDNRYSGPNSIAITVDDNKGTRGRADLWADRIHVATTNTVSRDWIENPVQITATTLDFQNAVAGNLKDRSARGVAFSTLWLGSGSQTVVRGDMAGAGGTGNYAFGGRLEVGDMFRGYHTSARLAITSTAPGQALTVNEALFHLSNDLPGRIAEADAWQAKFDGQRLATGSDGKKNKLVTETGANGIVALEVVGGTAPIVHLDRDRSVDLSQRLDSIDDMESLRKSKEYAQKGINPRLTLVDRIQGDVSTIRGRTFSEDRAATIEARSWAHQGFIEGVYAVGYGNNDATDTIRDWGTNDSVIAEFRGIAADRGTSALQARTASETLLNQGQDLLVDAFDTALPLGAYNPARGIQPVAMVTVGGGHSRVTTGSDVSGTGFSLAAGPGVALDHEYGRTTVGVLFEAGWGGYDLNNAFAWRGAFNGRADASYYGGALVVRHDSFCNGIYADASVRAGYVDAEYEGHQSATNFDTDATYVGGHVGLGMLVDTWQDGQADLYAKGLFAHMGSDTASDTAGEELRFDSSLSARSRLGARLSHTFLPSLKGYVGAAWEYEFDGTQKGSARKIGSPNVAHIPAIDVMGHTGIGEVGVQWTALETLSVGAGFQGSVGQRDSYGGTARVMYRW</sequence>
<dbReference type="Gene3D" id="2.40.128.130">
    <property type="entry name" value="Autotransporter beta-domain"/>
    <property type="match status" value="1"/>
</dbReference>
<organism evidence="3 4">
    <name type="scientific">Phaeovibrio sulfidiphilus</name>
    <dbReference type="NCBI Taxonomy" id="1220600"/>
    <lineage>
        <taxon>Bacteria</taxon>
        <taxon>Pseudomonadati</taxon>
        <taxon>Pseudomonadota</taxon>
        <taxon>Alphaproteobacteria</taxon>
        <taxon>Rhodospirillales</taxon>
        <taxon>Rhodospirillaceae</taxon>
        <taxon>Phaeovibrio</taxon>
    </lineage>
</organism>
<evidence type="ECO:0000256" key="1">
    <source>
        <dbReference type="SAM" id="MobiDB-lite"/>
    </source>
</evidence>
<gene>
    <name evidence="3" type="ORF">IHV25_01035</name>
</gene>
<evidence type="ECO:0000313" key="4">
    <source>
        <dbReference type="Proteomes" id="UP000631034"/>
    </source>
</evidence>
<dbReference type="RefSeq" id="WP_192533110.1">
    <property type="nucleotide sequence ID" value="NZ_JACZHT010000001.1"/>
</dbReference>
<dbReference type="PROSITE" id="PS51208">
    <property type="entry name" value="AUTOTRANSPORTER"/>
    <property type="match status" value="1"/>
</dbReference>
<feature type="region of interest" description="Disordered" evidence="1">
    <location>
        <begin position="1"/>
        <end position="24"/>
    </location>
</feature>
<feature type="domain" description="Autotransporter" evidence="2">
    <location>
        <begin position="1471"/>
        <end position="1748"/>
    </location>
</feature>
<evidence type="ECO:0000259" key="2">
    <source>
        <dbReference type="PROSITE" id="PS51208"/>
    </source>
</evidence>
<dbReference type="SMART" id="SM00869">
    <property type="entry name" value="Autotransporter"/>
    <property type="match status" value="1"/>
</dbReference>
<comment type="caution">
    <text evidence="3">The sequence shown here is derived from an EMBL/GenBank/DDBJ whole genome shotgun (WGS) entry which is preliminary data.</text>
</comment>
<protein>
    <submittedName>
        <fullName evidence="3">Autotransporter outer membrane beta-barrel domain-containing protein</fullName>
    </submittedName>
</protein>
<feature type="region of interest" description="Disordered" evidence="1">
    <location>
        <begin position="340"/>
        <end position="360"/>
    </location>
</feature>
<dbReference type="InterPro" id="IPR036709">
    <property type="entry name" value="Autotransporte_beta_dom_sf"/>
</dbReference>
<dbReference type="EMBL" id="JACZHT010000001">
    <property type="protein sequence ID" value="MBE1236241.1"/>
    <property type="molecule type" value="Genomic_DNA"/>
</dbReference>
<reference evidence="3" key="1">
    <citation type="submission" date="2020-10" db="EMBL/GenBank/DDBJ databases">
        <title>Genome sequence of the unusual species of purple photosynthetic bacteria, Phaeovibrio sulfidiphilus DSM 23193, type strain.</title>
        <authorList>
            <person name="Kyndt J.A."/>
            <person name="Meyer T.E."/>
        </authorList>
    </citation>
    <scope>NUCLEOTIDE SEQUENCE</scope>
    <source>
        <strain evidence="3">DSM 23193</strain>
    </source>
</reference>
<evidence type="ECO:0000313" key="3">
    <source>
        <dbReference type="EMBL" id="MBE1236241.1"/>
    </source>
</evidence>
<feature type="region of interest" description="Disordered" evidence="1">
    <location>
        <begin position="164"/>
        <end position="187"/>
    </location>
</feature>
<feature type="compositionally biased region" description="Gly residues" evidence="1">
    <location>
        <begin position="343"/>
        <end position="359"/>
    </location>
</feature>
<accession>A0A8J7CVF4</accession>
<dbReference type="SUPFAM" id="SSF103515">
    <property type="entry name" value="Autotransporter"/>
    <property type="match status" value="1"/>
</dbReference>
<name>A0A8J7CVF4_9PROT</name>
<feature type="compositionally biased region" description="Gly residues" evidence="1">
    <location>
        <begin position="169"/>
        <end position="187"/>
    </location>
</feature>
<proteinExistence type="predicted"/>
<keyword evidence="4" id="KW-1185">Reference proteome</keyword>